<dbReference type="Pfam" id="PF07661">
    <property type="entry name" value="MORN_2"/>
    <property type="match status" value="1"/>
</dbReference>
<accession>A0ABV6L3B9</accession>
<evidence type="ECO:0000313" key="1">
    <source>
        <dbReference type="EMBL" id="MFC0513425.1"/>
    </source>
</evidence>
<dbReference type="EMBL" id="JBHLTS010000007">
    <property type="protein sequence ID" value="MFC0513425.1"/>
    <property type="molecule type" value="Genomic_DNA"/>
</dbReference>
<proteinExistence type="predicted"/>
<organism evidence="1 2">
    <name type="scientific">Mucilaginibacter angelicae</name>
    <dbReference type="NCBI Taxonomy" id="869718"/>
    <lineage>
        <taxon>Bacteria</taxon>
        <taxon>Pseudomonadati</taxon>
        <taxon>Bacteroidota</taxon>
        <taxon>Sphingobacteriia</taxon>
        <taxon>Sphingobacteriales</taxon>
        <taxon>Sphingobacteriaceae</taxon>
        <taxon>Mucilaginibacter</taxon>
    </lineage>
</organism>
<name>A0ABV6L3B9_9SPHI</name>
<dbReference type="RefSeq" id="WP_377021292.1">
    <property type="nucleotide sequence ID" value="NZ_JBHLTS010000007.1"/>
</dbReference>
<evidence type="ECO:0000313" key="2">
    <source>
        <dbReference type="Proteomes" id="UP001589828"/>
    </source>
</evidence>
<gene>
    <name evidence="1" type="ORF">ACFFGT_04410</name>
</gene>
<dbReference type="InterPro" id="IPR011652">
    <property type="entry name" value="MORN_2"/>
</dbReference>
<reference evidence="1 2" key="1">
    <citation type="submission" date="2024-09" db="EMBL/GenBank/DDBJ databases">
        <authorList>
            <person name="Sun Q."/>
            <person name="Mori K."/>
        </authorList>
    </citation>
    <scope>NUCLEOTIDE SEQUENCE [LARGE SCALE GENOMIC DNA]</scope>
    <source>
        <strain evidence="1 2">NCAIM B.02415</strain>
    </source>
</reference>
<keyword evidence="2" id="KW-1185">Reference proteome</keyword>
<sequence length="297" mass="34421">MPLSRLDTGYAPKKGTVYLPATGKYVIWVTTGPLLDSPFIEIRDTSLFIFRYKEPKIQQYISGALDSPPIYVRCDSAINGYAEDFYPDGKIKMRGNFREGYQKDSLVTFYPNGKMKRRNTSSSKSTNVEEYDTAGNLIKLRRGQRGSFMTYLEYRSTEFYPNGKVRLKESSLKRVITIEEFYHNGHLKLKQTKKGRTEYYENGAKQVIFTWQGKKTGHDRREKDFTIYKSEYNSQGQIIRSVIFEVWNDSLPQPELDILKSDKIKSVKEYKDGKETSVTEDIYPKEYLEKYGSGSGN</sequence>
<evidence type="ECO:0008006" key="3">
    <source>
        <dbReference type="Google" id="ProtNLM"/>
    </source>
</evidence>
<dbReference type="Proteomes" id="UP001589828">
    <property type="component" value="Unassembled WGS sequence"/>
</dbReference>
<dbReference type="Gene3D" id="3.90.930.1">
    <property type="match status" value="1"/>
</dbReference>
<comment type="caution">
    <text evidence="1">The sequence shown here is derived from an EMBL/GenBank/DDBJ whole genome shotgun (WGS) entry which is preliminary data.</text>
</comment>
<protein>
    <recommendedName>
        <fullName evidence="3">Toxin-antitoxin system YwqK family antitoxin</fullName>
    </recommendedName>
</protein>